<evidence type="ECO:0000313" key="1">
    <source>
        <dbReference type="EMBL" id="GGF32885.1"/>
    </source>
</evidence>
<dbReference type="Proteomes" id="UP000646365">
    <property type="component" value="Unassembled WGS sequence"/>
</dbReference>
<accession>A0A8J3E551</accession>
<comment type="caution">
    <text evidence="1">The sequence shown here is derived from an EMBL/GenBank/DDBJ whole genome shotgun (WGS) entry which is preliminary data.</text>
</comment>
<dbReference type="EMBL" id="BMJQ01000012">
    <property type="protein sequence ID" value="GGF32885.1"/>
    <property type="molecule type" value="Genomic_DNA"/>
</dbReference>
<keyword evidence="2" id="KW-1185">Reference proteome</keyword>
<proteinExistence type="predicted"/>
<reference evidence="1" key="1">
    <citation type="journal article" date="2014" name="Int. J. Syst. Evol. Microbiol.">
        <title>Complete genome sequence of Corynebacterium casei LMG S-19264T (=DSM 44701T), isolated from a smear-ripened cheese.</title>
        <authorList>
            <consortium name="US DOE Joint Genome Institute (JGI-PGF)"/>
            <person name="Walter F."/>
            <person name="Albersmeier A."/>
            <person name="Kalinowski J."/>
            <person name="Ruckert C."/>
        </authorList>
    </citation>
    <scope>NUCLEOTIDE SEQUENCE</scope>
    <source>
        <strain evidence="1">CGMCC 1.15725</strain>
    </source>
</reference>
<name>A0A8J3E551_9PROT</name>
<evidence type="ECO:0000313" key="2">
    <source>
        <dbReference type="Proteomes" id="UP000646365"/>
    </source>
</evidence>
<sequence>MLRLWRKTADGTDQQALPPVVEVRHLSPHLLRDLNLREVEDFLSLESIRDRKLPQNRLF</sequence>
<dbReference type="RefSeq" id="WP_189049765.1">
    <property type="nucleotide sequence ID" value="NZ_BMJQ01000012.1"/>
</dbReference>
<reference evidence="1" key="2">
    <citation type="submission" date="2020-09" db="EMBL/GenBank/DDBJ databases">
        <authorList>
            <person name="Sun Q."/>
            <person name="Zhou Y."/>
        </authorList>
    </citation>
    <scope>NUCLEOTIDE SEQUENCE</scope>
    <source>
        <strain evidence="1">CGMCC 1.15725</strain>
    </source>
</reference>
<protein>
    <submittedName>
        <fullName evidence="1">Uncharacterized protein</fullName>
    </submittedName>
</protein>
<gene>
    <name evidence="1" type="ORF">GCM10011611_43820</name>
</gene>
<dbReference type="AlphaFoldDB" id="A0A8J3E551"/>
<organism evidence="1 2">
    <name type="scientific">Aliidongia dinghuensis</name>
    <dbReference type="NCBI Taxonomy" id="1867774"/>
    <lineage>
        <taxon>Bacteria</taxon>
        <taxon>Pseudomonadati</taxon>
        <taxon>Pseudomonadota</taxon>
        <taxon>Alphaproteobacteria</taxon>
        <taxon>Rhodospirillales</taxon>
        <taxon>Dongiaceae</taxon>
        <taxon>Aliidongia</taxon>
    </lineage>
</organism>